<keyword evidence="1" id="KW-0732">Signal</keyword>
<dbReference type="Proteomes" id="UP001500507">
    <property type="component" value="Unassembled WGS sequence"/>
</dbReference>
<keyword evidence="3" id="KW-1185">Reference proteome</keyword>
<dbReference type="RefSeq" id="WP_343766110.1">
    <property type="nucleotide sequence ID" value="NZ_BAAAFG010000015.1"/>
</dbReference>
<dbReference type="EMBL" id="BAAAFG010000015">
    <property type="protein sequence ID" value="GAA0872566.1"/>
    <property type="molecule type" value="Genomic_DNA"/>
</dbReference>
<feature type="signal peptide" evidence="1">
    <location>
        <begin position="1"/>
        <end position="18"/>
    </location>
</feature>
<organism evidence="2 3">
    <name type="scientific">Gangjinia marincola</name>
    <dbReference type="NCBI Taxonomy" id="578463"/>
    <lineage>
        <taxon>Bacteria</taxon>
        <taxon>Pseudomonadati</taxon>
        <taxon>Bacteroidota</taxon>
        <taxon>Flavobacteriia</taxon>
        <taxon>Flavobacteriales</taxon>
        <taxon>Flavobacteriaceae</taxon>
        <taxon>Gangjinia</taxon>
    </lineage>
</organism>
<name>A0ABP3XT34_9FLAO</name>
<evidence type="ECO:0008006" key="4">
    <source>
        <dbReference type="Google" id="ProtNLM"/>
    </source>
</evidence>
<protein>
    <recommendedName>
        <fullName evidence="4">DUF5004 domain-containing protein</fullName>
    </recommendedName>
</protein>
<evidence type="ECO:0000256" key="1">
    <source>
        <dbReference type="SAM" id="SignalP"/>
    </source>
</evidence>
<feature type="chain" id="PRO_5046260163" description="DUF5004 domain-containing protein" evidence="1">
    <location>
        <begin position="19"/>
        <end position="127"/>
    </location>
</feature>
<gene>
    <name evidence="2" type="ORF">GCM10009117_17130</name>
</gene>
<evidence type="ECO:0000313" key="3">
    <source>
        <dbReference type="Proteomes" id="UP001500507"/>
    </source>
</evidence>
<proteinExistence type="predicted"/>
<comment type="caution">
    <text evidence="2">The sequence shown here is derived from an EMBL/GenBank/DDBJ whole genome shotgun (WGS) entry which is preliminary data.</text>
</comment>
<reference evidence="3" key="1">
    <citation type="journal article" date="2019" name="Int. J. Syst. Evol. Microbiol.">
        <title>The Global Catalogue of Microorganisms (GCM) 10K type strain sequencing project: providing services to taxonomists for standard genome sequencing and annotation.</title>
        <authorList>
            <consortium name="The Broad Institute Genomics Platform"/>
            <consortium name="The Broad Institute Genome Sequencing Center for Infectious Disease"/>
            <person name="Wu L."/>
            <person name="Ma J."/>
        </authorList>
    </citation>
    <scope>NUCLEOTIDE SEQUENCE [LARGE SCALE GENOMIC DNA]</scope>
    <source>
        <strain evidence="3">JCM 16082</strain>
    </source>
</reference>
<accession>A0ABP3XT34</accession>
<evidence type="ECO:0000313" key="2">
    <source>
        <dbReference type="EMBL" id="GAA0872566.1"/>
    </source>
</evidence>
<sequence>MKTLLTVLCLMVNIISFAQNDKELIGTWQSNESEDMPTISFQSNGNLIFNSSNKSLEKINTTTYAVLNEGPIFKVDFIFKTSGSNVTRTIPCLIKIENDNTMILATGIGTDRPTSFHKNNSVVYRKS</sequence>